<accession>A0A433QPU6</accession>
<name>A0A433QPU6_9FUNG</name>
<evidence type="ECO:0000256" key="5">
    <source>
        <dbReference type="SAM" id="MobiDB-lite"/>
    </source>
</evidence>
<keyword evidence="3" id="KW-0809">Transit peptide</keyword>
<dbReference type="AlphaFoldDB" id="A0A433QPU6"/>
<feature type="region of interest" description="Disordered" evidence="5">
    <location>
        <begin position="89"/>
        <end position="144"/>
    </location>
</feature>
<keyword evidence="7" id="KW-1185">Reference proteome</keyword>
<dbReference type="Proteomes" id="UP000274822">
    <property type="component" value="Unassembled WGS sequence"/>
</dbReference>
<keyword evidence="4" id="KW-0496">Mitochondrion</keyword>
<evidence type="ECO:0000256" key="2">
    <source>
        <dbReference type="ARBA" id="ARBA00009116"/>
    </source>
</evidence>
<sequence>MYRFALLPRTALNLARLPTRSVQQARNAEVLSFHPRFGPDAFRTSRIRQLATEAVDVKIDYESKYAEKLRQRALQEGVKSVEELKARVKTAKSSSTPLQPSNPPLASSTNTGSTSSPTTATSATPPAAAQANQSAPGAPPSSSAPALNKIMKIELLENEDPETIGKIWTECHSTKDCISAVIPGETYKTFFQRSQKYPMFIVPLMQPQGVEFYLLQFSYHQCVFTSLLEYKTRVAQARPYLTLTHYPELLPTKGIVLMRGELSEEPRVLSSADALFLALQMQQFYVSGGERKLKLVEAFHERPEEFDHHVLIEEMARVG</sequence>
<organism evidence="6 7">
    <name type="scientific">Jimgerdemannia flammicorona</name>
    <dbReference type="NCBI Taxonomy" id="994334"/>
    <lineage>
        <taxon>Eukaryota</taxon>
        <taxon>Fungi</taxon>
        <taxon>Fungi incertae sedis</taxon>
        <taxon>Mucoromycota</taxon>
        <taxon>Mucoromycotina</taxon>
        <taxon>Endogonomycetes</taxon>
        <taxon>Endogonales</taxon>
        <taxon>Endogonaceae</taxon>
        <taxon>Jimgerdemannia</taxon>
    </lineage>
</organism>
<evidence type="ECO:0000313" key="6">
    <source>
        <dbReference type="EMBL" id="RUS31789.1"/>
    </source>
</evidence>
<gene>
    <name evidence="6" type="ORF">BC938DRAFT_477064</name>
</gene>
<proteinExistence type="inferred from homology"/>
<dbReference type="GO" id="GO:0005739">
    <property type="term" value="C:mitochondrion"/>
    <property type="evidence" value="ECO:0007669"/>
    <property type="project" value="UniProtKB-SubCell"/>
</dbReference>
<feature type="compositionally biased region" description="Low complexity" evidence="5">
    <location>
        <begin position="106"/>
        <end position="144"/>
    </location>
</feature>
<protein>
    <submittedName>
        <fullName evidence="6">ATP11 protein-domain-containing protein</fullName>
    </submittedName>
</protein>
<dbReference type="PANTHER" id="PTHR13126:SF0">
    <property type="entry name" value="ATP SYNTHASE MITOCHONDRIAL F1 COMPLEX ASSEMBLY FACTOR 1"/>
    <property type="match status" value="1"/>
</dbReference>
<dbReference type="GO" id="GO:0033615">
    <property type="term" value="P:mitochondrial proton-transporting ATP synthase complex assembly"/>
    <property type="evidence" value="ECO:0007669"/>
    <property type="project" value="TreeGrafter"/>
</dbReference>
<comment type="similarity">
    <text evidence="2">Belongs to the ATP11 family.</text>
</comment>
<reference evidence="6 7" key="1">
    <citation type="journal article" date="2018" name="New Phytol.">
        <title>Phylogenomics of Endogonaceae and evolution of mycorrhizas within Mucoromycota.</title>
        <authorList>
            <person name="Chang Y."/>
            <person name="Desiro A."/>
            <person name="Na H."/>
            <person name="Sandor L."/>
            <person name="Lipzen A."/>
            <person name="Clum A."/>
            <person name="Barry K."/>
            <person name="Grigoriev I.V."/>
            <person name="Martin F.M."/>
            <person name="Stajich J.E."/>
            <person name="Smith M.E."/>
            <person name="Bonito G."/>
            <person name="Spatafora J.W."/>
        </authorList>
    </citation>
    <scope>NUCLEOTIDE SEQUENCE [LARGE SCALE GENOMIC DNA]</scope>
    <source>
        <strain evidence="6 7">AD002</strain>
    </source>
</reference>
<dbReference type="PANTHER" id="PTHR13126">
    <property type="entry name" value="CHAPERONE ATP11"/>
    <property type="match status" value="1"/>
</dbReference>
<dbReference type="Pfam" id="PF06644">
    <property type="entry name" value="ATP11"/>
    <property type="match status" value="1"/>
</dbReference>
<evidence type="ECO:0000256" key="1">
    <source>
        <dbReference type="ARBA" id="ARBA00004173"/>
    </source>
</evidence>
<dbReference type="InterPro" id="IPR010591">
    <property type="entry name" value="ATP11"/>
</dbReference>
<dbReference type="EMBL" id="RBNJ01002599">
    <property type="protein sequence ID" value="RUS31789.1"/>
    <property type="molecule type" value="Genomic_DNA"/>
</dbReference>
<comment type="caution">
    <text evidence="6">The sequence shown here is derived from an EMBL/GenBank/DDBJ whole genome shotgun (WGS) entry which is preliminary data.</text>
</comment>
<evidence type="ECO:0000256" key="4">
    <source>
        <dbReference type="ARBA" id="ARBA00023128"/>
    </source>
</evidence>
<evidence type="ECO:0000256" key="3">
    <source>
        <dbReference type="ARBA" id="ARBA00022946"/>
    </source>
</evidence>
<comment type="subcellular location">
    <subcellularLocation>
        <location evidence="1">Mitochondrion</location>
    </subcellularLocation>
</comment>
<evidence type="ECO:0000313" key="7">
    <source>
        <dbReference type="Proteomes" id="UP000274822"/>
    </source>
</evidence>